<protein>
    <submittedName>
        <fullName evidence="2">Uncharacterized protein</fullName>
    </submittedName>
</protein>
<organism evidence="2 3">
    <name type="scientific">Thermotalea metallivorans</name>
    <dbReference type="NCBI Taxonomy" id="520762"/>
    <lineage>
        <taxon>Bacteria</taxon>
        <taxon>Bacillati</taxon>
        <taxon>Bacillota</taxon>
        <taxon>Clostridia</taxon>
        <taxon>Peptostreptococcales</taxon>
        <taxon>Thermotaleaceae</taxon>
        <taxon>Thermotalea</taxon>
    </lineage>
</organism>
<feature type="signal peptide" evidence="1">
    <location>
        <begin position="1"/>
        <end position="19"/>
    </location>
</feature>
<proteinExistence type="predicted"/>
<accession>A0A140L9X4</accession>
<name>A0A140L9X4_9FIRM</name>
<gene>
    <name evidence="2" type="ORF">AN619_04750</name>
</gene>
<evidence type="ECO:0000313" key="2">
    <source>
        <dbReference type="EMBL" id="KXG77349.1"/>
    </source>
</evidence>
<evidence type="ECO:0000256" key="1">
    <source>
        <dbReference type="SAM" id="SignalP"/>
    </source>
</evidence>
<dbReference type="RefSeq" id="WP_068554726.1">
    <property type="nucleotide sequence ID" value="NZ_LOEE01000016.1"/>
</dbReference>
<sequence length="87" mass="9439">MVVLLLIGILDISPMIANAADVTNGVIILDNGENFSSDPHMTVLPDGRIIATDGNKLVEYENGVAKRFLNFSSAMTYRFAPIEINLS</sequence>
<keyword evidence="1" id="KW-0732">Signal</keyword>
<comment type="caution">
    <text evidence="2">The sequence shown here is derived from an EMBL/GenBank/DDBJ whole genome shotgun (WGS) entry which is preliminary data.</text>
</comment>
<dbReference type="AlphaFoldDB" id="A0A140L9X4"/>
<evidence type="ECO:0000313" key="3">
    <source>
        <dbReference type="Proteomes" id="UP000070456"/>
    </source>
</evidence>
<dbReference type="EMBL" id="LOEE01000016">
    <property type="protein sequence ID" value="KXG77349.1"/>
    <property type="molecule type" value="Genomic_DNA"/>
</dbReference>
<feature type="chain" id="PRO_5007491608" evidence="1">
    <location>
        <begin position="20"/>
        <end position="87"/>
    </location>
</feature>
<reference evidence="2 3" key="1">
    <citation type="submission" date="2015-12" db="EMBL/GenBank/DDBJ databases">
        <title>Draft genome sequence of the thermoanaerobe Thermotalea metallivorans, an isolate from the runoff channel of the Great Artesian Basin, Australia.</title>
        <authorList>
            <person name="Patel B.K."/>
        </authorList>
    </citation>
    <scope>NUCLEOTIDE SEQUENCE [LARGE SCALE GENOMIC DNA]</scope>
    <source>
        <strain evidence="2 3">B2-1</strain>
    </source>
</reference>
<keyword evidence="3" id="KW-1185">Reference proteome</keyword>
<dbReference type="STRING" id="520762.AN619_04750"/>
<dbReference type="Proteomes" id="UP000070456">
    <property type="component" value="Unassembled WGS sequence"/>
</dbReference>